<dbReference type="GeneID" id="30025971"/>
<feature type="region of interest" description="Disordered" evidence="1">
    <location>
        <begin position="337"/>
        <end position="371"/>
    </location>
</feature>
<reference evidence="2 3" key="1">
    <citation type="journal article" date="2016" name="Genome Biol. Evol.">
        <title>Divergent and convergent evolution of fungal pathogenicity.</title>
        <authorList>
            <person name="Shang Y."/>
            <person name="Xiao G."/>
            <person name="Zheng P."/>
            <person name="Cen K."/>
            <person name="Zhan S."/>
            <person name="Wang C."/>
        </authorList>
    </citation>
    <scope>NUCLEOTIDE SEQUENCE [LARGE SCALE GENOMIC DNA]</scope>
    <source>
        <strain evidence="2 3">ARSEF 2679</strain>
    </source>
</reference>
<evidence type="ECO:0000313" key="3">
    <source>
        <dbReference type="Proteomes" id="UP000076744"/>
    </source>
</evidence>
<dbReference type="AlphaFoldDB" id="A0A162JJV1"/>
<gene>
    <name evidence="2" type="ORF">ISF_09679</name>
</gene>
<dbReference type="OrthoDB" id="5410873at2759"/>
<dbReference type="RefSeq" id="XP_018699529.1">
    <property type="nucleotide sequence ID" value="XM_018853280.1"/>
</dbReference>
<organism evidence="2 3">
    <name type="scientific">Cordyceps fumosorosea (strain ARSEF 2679)</name>
    <name type="common">Isaria fumosorosea</name>
    <dbReference type="NCBI Taxonomy" id="1081104"/>
    <lineage>
        <taxon>Eukaryota</taxon>
        <taxon>Fungi</taxon>
        <taxon>Dikarya</taxon>
        <taxon>Ascomycota</taxon>
        <taxon>Pezizomycotina</taxon>
        <taxon>Sordariomycetes</taxon>
        <taxon>Hypocreomycetidae</taxon>
        <taxon>Hypocreales</taxon>
        <taxon>Cordycipitaceae</taxon>
        <taxon>Cordyceps</taxon>
    </lineage>
</organism>
<protein>
    <submittedName>
        <fullName evidence="2">Uncharacterized protein</fullName>
    </submittedName>
</protein>
<accession>A0A162JJV1</accession>
<dbReference type="EMBL" id="AZHB01000064">
    <property type="protein sequence ID" value="OAA43053.1"/>
    <property type="molecule type" value="Genomic_DNA"/>
</dbReference>
<keyword evidence="3" id="KW-1185">Reference proteome</keyword>
<dbReference type="Proteomes" id="UP000076744">
    <property type="component" value="Unassembled WGS sequence"/>
</dbReference>
<name>A0A162JJV1_CORFA</name>
<proteinExistence type="predicted"/>
<evidence type="ECO:0000313" key="2">
    <source>
        <dbReference type="EMBL" id="OAA43053.1"/>
    </source>
</evidence>
<sequence>MIQLSCANKTLRTKLLPRIFETVRFSNEEATAAATLAAVKIHGTYTTHIQFTATSECEDEHFNFVHKGHAQPWTWGCMKGFFRDLEDHYAIRQAEKEYQWRALMNETWRALSLNMSMTELTVDRFIPKWTSAFGTRSFHDFLSRLEAANFRVLGDGDTDGPTVLTARYYAKVVGHMDEMFFCHMHNVKSLSLRASAAAVLGLLPYDTICAQLPLRPGYMPRLQFLELQNCTAGHELLNFLADHREELREVHLDRCFVREVTDILGTELQSQPPGTSIVTCWNDFLDGVRSLEPPKLTAFVAGGVWRGDDLASWVDEDESDDDSDYSNDEDCTMEFEHNDNNYVTDSSGSGSSGSAHQTIHFFQVKTPQRNS</sequence>
<comment type="caution">
    <text evidence="2">The sequence shown here is derived from an EMBL/GenBank/DDBJ whole genome shotgun (WGS) entry which is preliminary data.</text>
</comment>
<evidence type="ECO:0000256" key="1">
    <source>
        <dbReference type="SAM" id="MobiDB-lite"/>
    </source>
</evidence>